<evidence type="ECO:0000256" key="4">
    <source>
        <dbReference type="ARBA" id="ARBA00023163"/>
    </source>
</evidence>
<proteinExistence type="predicted"/>
<dbReference type="NCBIfam" id="TIGR01568">
    <property type="entry name" value="A_thal_3678"/>
    <property type="match status" value="1"/>
</dbReference>
<dbReference type="Proteomes" id="UP001408789">
    <property type="component" value="Unassembled WGS sequence"/>
</dbReference>
<keyword evidence="2 6" id="KW-0678">Repressor</keyword>
<dbReference type="PANTHER" id="PTHR33057:SF17">
    <property type="entry name" value="TRANSCRIPTION REPRESSOR OFP8"/>
    <property type="match status" value="1"/>
</dbReference>
<feature type="region of interest" description="Disordered" evidence="7">
    <location>
        <begin position="51"/>
        <end position="113"/>
    </location>
</feature>
<dbReference type="GO" id="GO:0045892">
    <property type="term" value="P:negative regulation of DNA-templated transcription"/>
    <property type="evidence" value="ECO:0007669"/>
    <property type="project" value="UniProtKB-UniRule"/>
</dbReference>
<feature type="domain" description="OVATE" evidence="8">
    <location>
        <begin position="213"/>
        <end position="272"/>
    </location>
</feature>
<keyword evidence="10" id="KW-1185">Reference proteome</keyword>
<dbReference type="InterPro" id="IPR006458">
    <property type="entry name" value="Ovate_C"/>
</dbReference>
<dbReference type="PANTHER" id="PTHR33057">
    <property type="entry name" value="TRANSCRIPTION REPRESSOR OFP7-RELATED"/>
    <property type="match status" value="1"/>
</dbReference>
<evidence type="ECO:0000313" key="10">
    <source>
        <dbReference type="Proteomes" id="UP001408789"/>
    </source>
</evidence>
<dbReference type="AlphaFoldDB" id="A0AAP0DAE6"/>
<feature type="compositionally biased region" description="Basic residues" evidence="7">
    <location>
        <begin position="160"/>
        <end position="173"/>
    </location>
</feature>
<dbReference type="Pfam" id="PF04844">
    <property type="entry name" value="Ovate"/>
    <property type="match status" value="1"/>
</dbReference>
<evidence type="ECO:0000313" key="9">
    <source>
        <dbReference type="EMBL" id="KAK9071284.1"/>
    </source>
</evidence>
<comment type="subcellular location">
    <subcellularLocation>
        <location evidence="1 6">Nucleus</location>
    </subcellularLocation>
</comment>
<dbReference type="InterPro" id="IPR038933">
    <property type="entry name" value="Ovate"/>
</dbReference>
<sequence>MENGFKLRVSKLFQSSFNSCRTKHTSDVADQPFFFPENHHHRQLIDLFSPKPHPFPVSRKSKPHISTGTGNPLFPAVKVAGKTDSVSISPPENRKNSKTAKKKKPHHRKPIKIQDFSSITDNYYYDFCSSDEDDQNDDESHETTLFSSRSFSSDSSASFRKNRATRRKNKNKSYKTTVRGGGGGGGGGCKDRKSTDVIPIKGVGKLVKDSVAIVKKSSDPHEDFRVSMLEMIVERQILGAKDLEELLLCFLSLNSEEHHGVICEVFAEIWETLFSDWF</sequence>
<dbReference type="GO" id="GO:0005634">
    <property type="term" value="C:nucleus"/>
    <property type="evidence" value="ECO:0007669"/>
    <property type="project" value="UniProtKB-SubCell"/>
</dbReference>
<evidence type="ECO:0000256" key="2">
    <source>
        <dbReference type="ARBA" id="ARBA00022491"/>
    </source>
</evidence>
<feature type="compositionally biased region" description="Basic residues" evidence="7">
    <location>
        <begin position="96"/>
        <end position="111"/>
    </location>
</feature>
<evidence type="ECO:0000256" key="7">
    <source>
        <dbReference type="SAM" id="MobiDB-lite"/>
    </source>
</evidence>
<feature type="region of interest" description="Disordered" evidence="7">
    <location>
        <begin position="131"/>
        <end position="191"/>
    </location>
</feature>
<feature type="compositionally biased region" description="Gly residues" evidence="7">
    <location>
        <begin position="179"/>
        <end position="188"/>
    </location>
</feature>
<comment type="function">
    <text evidence="6">Transcriptional repressor that regulates multiple aspects of plant growth and development.</text>
</comment>
<dbReference type="PROSITE" id="PS51754">
    <property type="entry name" value="OVATE"/>
    <property type="match status" value="1"/>
</dbReference>
<comment type="caution">
    <text evidence="9">The sequence shown here is derived from an EMBL/GenBank/DDBJ whole genome shotgun (WGS) entry which is preliminary data.</text>
</comment>
<keyword evidence="3 6" id="KW-0805">Transcription regulation</keyword>
<dbReference type="EMBL" id="JBCNJP010000011">
    <property type="protein sequence ID" value="KAK9071284.1"/>
    <property type="molecule type" value="Genomic_DNA"/>
</dbReference>
<reference evidence="9 10" key="1">
    <citation type="submission" date="2024-04" db="EMBL/GenBank/DDBJ databases">
        <title>The reference genome of an endangered Asteraceae, Deinandra increscens subsp. villosa, native to the Central Coast of California.</title>
        <authorList>
            <person name="Guilliams M."/>
            <person name="Hasenstab-Lehman K."/>
            <person name="Meyer R."/>
            <person name="Mcevoy S."/>
        </authorList>
    </citation>
    <scope>NUCLEOTIDE SEQUENCE [LARGE SCALE GENOMIC DNA]</scope>
    <source>
        <tissue evidence="9">Leaf</tissue>
    </source>
</reference>
<name>A0AAP0DAE6_9ASTR</name>
<evidence type="ECO:0000259" key="8">
    <source>
        <dbReference type="PROSITE" id="PS51754"/>
    </source>
</evidence>
<protein>
    <recommendedName>
        <fullName evidence="6">Transcription repressor</fullName>
    </recommendedName>
    <alternativeName>
        <fullName evidence="6">Ovate family protein</fullName>
    </alternativeName>
</protein>
<evidence type="ECO:0000256" key="6">
    <source>
        <dbReference type="RuleBase" id="RU367028"/>
    </source>
</evidence>
<accession>A0AAP0DAE6</accession>
<organism evidence="9 10">
    <name type="scientific">Deinandra increscens subsp. villosa</name>
    <dbReference type="NCBI Taxonomy" id="3103831"/>
    <lineage>
        <taxon>Eukaryota</taxon>
        <taxon>Viridiplantae</taxon>
        <taxon>Streptophyta</taxon>
        <taxon>Embryophyta</taxon>
        <taxon>Tracheophyta</taxon>
        <taxon>Spermatophyta</taxon>
        <taxon>Magnoliopsida</taxon>
        <taxon>eudicotyledons</taxon>
        <taxon>Gunneridae</taxon>
        <taxon>Pentapetalae</taxon>
        <taxon>asterids</taxon>
        <taxon>campanulids</taxon>
        <taxon>Asterales</taxon>
        <taxon>Asteraceae</taxon>
        <taxon>Asteroideae</taxon>
        <taxon>Heliantheae alliance</taxon>
        <taxon>Madieae</taxon>
        <taxon>Madiinae</taxon>
        <taxon>Deinandra</taxon>
    </lineage>
</organism>
<evidence type="ECO:0000256" key="5">
    <source>
        <dbReference type="ARBA" id="ARBA00023242"/>
    </source>
</evidence>
<gene>
    <name evidence="9" type="ORF">SSX86_009852</name>
</gene>
<keyword evidence="4 6" id="KW-0804">Transcription</keyword>
<feature type="compositionally biased region" description="Acidic residues" evidence="7">
    <location>
        <begin position="131"/>
        <end position="140"/>
    </location>
</feature>
<evidence type="ECO:0000256" key="3">
    <source>
        <dbReference type="ARBA" id="ARBA00023015"/>
    </source>
</evidence>
<evidence type="ECO:0000256" key="1">
    <source>
        <dbReference type="ARBA" id="ARBA00004123"/>
    </source>
</evidence>
<feature type="compositionally biased region" description="Low complexity" evidence="7">
    <location>
        <begin position="146"/>
        <end position="159"/>
    </location>
</feature>
<keyword evidence="5 6" id="KW-0539">Nucleus</keyword>